<keyword evidence="8" id="KW-0539">Nucleus</keyword>
<feature type="compositionally biased region" description="Low complexity" evidence="10">
    <location>
        <begin position="329"/>
        <end position="340"/>
    </location>
</feature>
<dbReference type="InterPro" id="IPR019787">
    <property type="entry name" value="Znf_PHD-finger"/>
</dbReference>
<evidence type="ECO:0000256" key="1">
    <source>
        <dbReference type="ARBA" id="ARBA00004123"/>
    </source>
</evidence>
<evidence type="ECO:0000256" key="10">
    <source>
        <dbReference type="SAM" id="MobiDB-lite"/>
    </source>
</evidence>
<evidence type="ECO:0000256" key="4">
    <source>
        <dbReference type="ARBA" id="ARBA00022771"/>
    </source>
</evidence>
<evidence type="ECO:0000313" key="12">
    <source>
        <dbReference type="EMBL" id="KAA0198812.1"/>
    </source>
</evidence>
<feature type="region of interest" description="Disordered" evidence="10">
    <location>
        <begin position="1089"/>
        <end position="1146"/>
    </location>
</feature>
<feature type="region of interest" description="Disordered" evidence="10">
    <location>
        <begin position="426"/>
        <end position="461"/>
    </location>
</feature>
<keyword evidence="3" id="KW-0677">Repeat</keyword>
<dbReference type="InterPro" id="IPR013083">
    <property type="entry name" value="Znf_RING/FYVE/PHD"/>
</dbReference>
<keyword evidence="5" id="KW-0862">Zinc</keyword>
<keyword evidence="2" id="KW-0479">Metal-binding</keyword>
<feature type="compositionally biased region" description="Polar residues" evidence="10">
    <location>
        <begin position="508"/>
        <end position="522"/>
    </location>
</feature>
<comment type="subcellular location">
    <subcellularLocation>
        <location evidence="1">Nucleus</location>
    </subcellularLocation>
</comment>
<dbReference type="GO" id="GO:0042800">
    <property type="term" value="F:histone H3K4 methyltransferase activity"/>
    <property type="evidence" value="ECO:0007669"/>
    <property type="project" value="TreeGrafter"/>
</dbReference>
<feature type="domain" description="PHD-type" evidence="11">
    <location>
        <begin position="938"/>
        <end position="993"/>
    </location>
</feature>
<evidence type="ECO:0000313" key="13">
    <source>
        <dbReference type="Proteomes" id="UP000728185"/>
    </source>
</evidence>
<feature type="compositionally biased region" description="Polar residues" evidence="10">
    <location>
        <begin position="1207"/>
        <end position="1230"/>
    </location>
</feature>
<dbReference type="InterPro" id="IPR011011">
    <property type="entry name" value="Znf_FYVE_PHD"/>
</dbReference>
<feature type="compositionally biased region" description="Low complexity" evidence="10">
    <location>
        <begin position="426"/>
        <end position="445"/>
    </location>
</feature>
<evidence type="ECO:0000256" key="9">
    <source>
        <dbReference type="PROSITE-ProRule" id="PRU00146"/>
    </source>
</evidence>
<keyword evidence="7" id="KW-0804">Transcription</keyword>
<feature type="compositionally biased region" description="Low complexity" evidence="10">
    <location>
        <begin position="452"/>
        <end position="461"/>
    </location>
</feature>
<dbReference type="CDD" id="cd15514">
    <property type="entry name" value="PHD6_KMT2C_like"/>
    <property type="match status" value="1"/>
</dbReference>
<reference evidence="12" key="1">
    <citation type="submission" date="2019-05" db="EMBL/GenBank/DDBJ databases">
        <title>Annotation for the trematode Fasciolopsis buski.</title>
        <authorList>
            <person name="Choi Y.-J."/>
        </authorList>
    </citation>
    <scope>NUCLEOTIDE SEQUENCE</scope>
    <source>
        <strain evidence="12">HT</strain>
        <tissue evidence="12">Whole worm</tissue>
    </source>
</reference>
<evidence type="ECO:0000256" key="3">
    <source>
        <dbReference type="ARBA" id="ARBA00022737"/>
    </source>
</evidence>
<keyword evidence="13" id="KW-1185">Reference proteome</keyword>
<evidence type="ECO:0000256" key="8">
    <source>
        <dbReference type="ARBA" id="ARBA00023242"/>
    </source>
</evidence>
<dbReference type="GO" id="GO:0008270">
    <property type="term" value="F:zinc ion binding"/>
    <property type="evidence" value="ECO:0007669"/>
    <property type="project" value="UniProtKB-KW"/>
</dbReference>
<keyword evidence="6" id="KW-0805">Transcription regulation</keyword>
<dbReference type="PROSITE" id="PS50016">
    <property type="entry name" value="ZF_PHD_2"/>
    <property type="match status" value="2"/>
</dbReference>
<accession>A0A8E0S4F9</accession>
<feature type="compositionally biased region" description="Polar residues" evidence="10">
    <location>
        <begin position="1117"/>
        <end position="1131"/>
    </location>
</feature>
<feature type="region of interest" description="Disordered" evidence="10">
    <location>
        <begin position="1172"/>
        <end position="1256"/>
    </location>
</feature>
<dbReference type="PANTHER" id="PTHR45888:SF6">
    <property type="entry name" value="HL01030P-RELATED"/>
    <property type="match status" value="1"/>
</dbReference>
<dbReference type="SMART" id="SM00249">
    <property type="entry name" value="PHD"/>
    <property type="match status" value="5"/>
</dbReference>
<comment type="caution">
    <text evidence="12">The sequence shown here is derived from an EMBL/GenBank/DDBJ whole genome shotgun (WGS) entry which is preliminary data.</text>
</comment>
<dbReference type="InterPro" id="IPR001965">
    <property type="entry name" value="Znf_PHD"/>
</dbReference>
<dbReference type="CDD" id="cd15513">
    <property type="entry name" value="PHD5_KMT2C_like"/>
    <property type="match status" value="1"/>
</dbReference>
<dbReference type="GO" id="GO:0044666">
    <property type="term" value="C:MLL3/4 complex"/>
    <property type="evidence" value="ECO:0007669"/>
    <property type="project" value="TreeGrafter"/>
</dbReference>
<name>A0A8E0S4F9_9TREM</name>
<sequence>MPKNGCSLARLRIKIAGEVFEKQLPLLQPVDHGEFSSIIPLEGDLGKPNMLDESEKDPYTHSLPAQASANSARFSEPVCVFCGTGSKVKFGQGDIARFHTPEEASDPPVWYSNLRKSLIERQERAQLALQGSKPLHGSRRGQHGSALAASWSPLLSEPSDFFVGPHMSLDGARRLKEQKCISESKDENKMLVCDVCDKGFHTYCLRPPVSSIPRNGFKCERCRVCLDCGAGRAAFLSGLDSPIELTNLQLPVIKWHGNYTLCDRCFNSRKRPTAICPVCERAWRCSLPVPNYLSNSSTTPASALTWPGKRCIKCRRMVHTDCDPAQLAGPSTGSPSSTPSEDANSSNSSGYICIVCRIASATASFRASPLPGCGNSSNSGGDLTEEPFAAVSATTPNMREVMLDDVASRAGLSASVSVGAGLSGASWANTPSSCTSNSTTPNTEPGKQQIMTVPTPQEPPTQTLTAAQTLTMTTTTTTTAATTTTGGNRGASSSPRLHAKSGALATRALSTSSLPSRSTETTGVGYIPTTGRKRGSSVASHLNNGSTGVTKTGALKRTAGAAGTLGMSNRSRRTKTRKASMAVNLAEIKSTEDQRMPPPLPPAVLSRSIQRGSMNLIQTRSRRHSVKPSSTVTMAKNMILTASPNCEAHSWPIANCTRSALAAQSKSVTIGNLSRMSTVVCAPPRRRTRVRRVASASMRMTPWQKPGLLDCSQTEREINISDSTSTNSEQVDHIFLMFLCCARSTDLRSGCLLLVCCLLACSFAPCSPLSFDSCGFSLPFLLQYESKNADDKDDHPSTVVLCRADDKFVLEQDMCVACGSFGLDMMLLACAQCGQCYHPFCADVPKITRTMVERGWRCLDCTVCEGCGCTTNEGLLLLCDDCDISYHTYCLDPPLQEVPKGGWKCSECVVCNNCGQRDPGLNGKWHANYSLCSPCASLATCPVCTLAYREGELLIRCALCSRWSHAGCDQLRTEEELELASDLGYNCSLCREAGATMGAGHIQVLNYRRSISGNADGMDTLRLMDGTESLFADKPSPSMFSNTSGHGFGLLRGRGDDEPSSLAETRQFFMDGVVLSETGLNTIRQAMLKAQPKPSRQNETPELTPVGSHGQPDEEASSQSALDADVDSTSYPDWKSPSLQSEEDASSIITSGANTPHELQRVASVSRTNLNNLITGVNGKGSSSTASSKSRRLGNLGIGGFRAKPGRSSQSKKMQLSVASDLFSQPSTHGVTVHNHADGPTSGRRRKGGKRRPDLEDSYPDYLMEAFYGASLFAAKKRQYSRKKLALDRASRAVDSTGCVQFQSQLRLSKPNSRARGTHGSKVCVSIYKCFSPTGIRITYTLIHTNSHFSDVTENRLPWSQITSVFL</sequence>
<proteinExistence type="predicted"/>
<dbReference type="EMBL" id="LUCM01001480">
    <property type="protein sequence ID" value="KAA0198812.1"/>
    <property type="molecule type" value="Genomic_DNA"/>
</dbReference>
<evidence type="ECO:0000259" key="11">
    <source>
        <dbReference type="PROSITE" id="PS50016"/>
    </source>
</evidence>
<keyword evidence="4 9" id="KW-0863">Zinc-finger</keyword>
<feature type="compositionally biased region" description="Polar residues" evidence="10">
    <location>
        <begin position="537"/>
        <end position="550"/>
    </location>
</feature>
<dbReference type="Proteomes" id="UP000728185">
    <property type="component" value="Unassembled WGS sequence"/>
</dbReference>
<gene>
    <name evidence="12" type="ORF">FBUS_07993</name>
</gene>
<feature type="region of interest" description="Disordered" evidence="10">
    <location>
        <begin position="325"/>
        <end position="345"/>
    </location>
</feature>
<feature type="domain" description="PHD-type" evidence="11">
    <location>
        <begin position="858"/>
        <end position="911"/>
    </location>
</feature>
<evidence type="ECO:0000256" key="7">
    <source>
        <dbReference type="ARBA" id="ARBA00023163"/>
    </source>
</evidence>
<protein>
    <submittedName>
        <fullName evidence="12">Histone-lysine N-methyltransferase MLL3</fullName>
    </submittedName>
</protein>
<dbReference type="GO" id="GO:0003713">
    <property type="term" value="F:transcription coactivator activity"/>
    <property type="evidence" value="ECO:0007669"/>
    <property type="project" value="TreeGrafter"/>
</dbReference>
<evidence type="ECO:0000256" key="5">
    <source>
        <dbReference type="ARBA" id="ARBA00022833"/>
    </source>
</evidence>
<organism evidence="12 13">
    <name type="scientific">Fasciolopsis buskii</name>
    <dbReference type="NCBI Taxonomy" id="27845"/>
    <lineage>
        <taxon>Eukaryota</taxon>
        <taxon>Metazoa</taxon>
        <taxon>Spiralia</taxon>
        <taxon>Lophotrochozoa</taxon>
        <taxon>Platyhelminthes</taxon>
        <taxon>Trematoda</taxon>
        <taxon>Digenea</taxon>
        <taxon>Plagiorchiida</taxon>
        <taxon>Echinostomata</taxon>
        <taxon>Echinostomatoidea</taxon>
        <taxon>Fasciolidae</taxon>
        <taxon>Fasciolopsis</taxon>
    </lineage>
</organism>
<dbReference type="GO" id="GO:0045944">
    <property type="term" value="P:positive regulation of transcription by RNA polymerase II"/>
    <property type="evidence" value="ECO:0007669"/>
    <property type="project" value="TreeGrafter"/>
</dbReference>
<dbReference type="PANTHER" id="PTHR45888">
    <property type="entry name" value="HL01030P-RELATED"/>
    <property type="match status" value="1"/>
</dbReference>
<feature type="region of interest" description="Disordered" evidence="10">
    <location>
        <begin position="477"/>
        <end position="551"/>
    </location>
</feature>
<dbReference type="CDD" id="cd15512">
    <property type="entry name" value="PHD4_KMT2C_like"/>
    <property type="match status" value="1"/>
</dbReference>
<evidence type="ECO:0000256" key="2">
    <source>
        <dbReference type="ARBA" id="ARBA00022723"/>
    </source>
</evidence>
<dbReference type="OrthoDB" id="308383at2759"/>
<dbReference type="SUPFAM" id="SSF57903">
    <property type="entry name" value="FYVE/PHD zinc finger"/>
    <property type="match status" value="4"/>
</dbReference>
<dbReference type="Gene3D" id="3.30.40.10">
    <property type="entry name" value="Zinc/RING finger domain, C3HC4 (zinc finger)"/>
    <property type="match status" value="4"/>
</dbReference>
<dbReference type="Pfam" id="PF00628">
    <property type="entry name" value="PHD"/>
    <property type="match status" value="2"/>
</dbReference>
<evidence type="ECO:0000256" key="6">
    <source>
        <dbReference type="ARBA" id="ARBA00023015"/>
    </source>
</evidence>